<dbReference type="Proteomes" id="UP000255070">
    <property type="component" value="Unassembled WGS sequence"/>
</dbReference>
<dbReference type="PANTHER" id="PTHR41287">
    <property type="match status" value="1"/>
</dbReference>
<dbReference type="RefSeq" id="WP_003078880.1">
    <property type="nucleotide sequence ID" value="NZ_BBJZ01000018.1"/>
</dbReference>
<dbReference type="PANTHER" id="PTHR41287:SF1">
    <property type="entry name" value="PROTEIN YMFN"/>
    <property type="match status" value="1"/>
</dbReference>
<sequence>MTSKYIEAAQRYMRNVLSGAVPACKWTRLAVERQRDDLARAPSSSWPYIFDHARASRPCEFIELLPHIKGKWAREGRLIELEDWQCFIITTVFGWIHKKVDPKTQAETWVRRYREGYVEVPRKNAKSTLSSGLALYMLSADGEHGAEVYSAATTRDQARIVFDDSRAMAERVSDLRTYLGVAFMQHSITVAHTASKYTPLAAEGSTLDGLNVHFAVIDELHAHKTRAVYDVIDSARGSREQSLLWNITTAGTDIGGICYERRTHTVKVLEHVIDDPALFGIIYTIDSADDPYAPSSWAKANPNYGHSVLEDDMAAAARKAKAMPSALNNFLTKRLNVWVNGESAWMDMRAWEDRTLPGISLEAIPRDVPVWLGLDLAEKVDFAALVAVYQMNGCWHVCPRLYLNEVAVAASTNAYLSGWVHQGHVEVTDGNITDFDVIANDIRELCGRLNVQEVAYDPALSRYFARQLLDEGLPLVEITQRSMFFTGPLIEVENLVHEERLVHDGNPVMNWMMSNLVVKVSKFNELRAPTKERPENKIDGVLAMLMALGRALSIPVVDTKTQQAKAFWDSFAEETT</sequence>
<name>A0A8B4S6B0_COMTE</name>
<dbReference type="GeneID" id="63997946"/>
<dbReference type="InterPro" id="IPR005021">
    <property type="entry name" value="Terminase_largesu-like"/>
</dbReference>
<gene>
    <name evidence="3" type="ORF">NCTC10698_03949</name>
</gene>
<feature type="domain" description="Terminase large subunit-like ATPase" evidence="1">
    <location>
        <begin position="83"/>
        <end position="263"/>
    </location>
</feature>
<dbReference type="Pfam" id="PF03354">
    <property type="entry name" value="TerL_ATPase"/>
    <property type="match status" value="1"/>
</dbReference>
<organism evidence="3 4">
    <name type="scientific">Comamonas testosteroni</name>
    <name type="common">Pseudomonas testosteroni</name>
    <dbReference type="NCBI Taxonomy" id="285"/>
    <lineage>
        <taxon>Bacteria</taxon>
        <taxon>Pseudomonadati</taxon>
        <taxon>Pseudomonadota</taxon>
        <taxon>Betaproteobacteria</taxon>
        <taxon>Burkholderiales</taxon>
        <taxon>Comamonadaceae</taxon>
        <taxon>Comamonas</taxon>
    </lineage>
</organism>
<dbReference type="EMBL" id="UFXL01000001">
    <property type="protein sequence ID" value="SUY79019.1"/>
    <property type="molecule type" value="Genomic_DNA"/>
</dbReference>
<evidence type="ECO:0000313" key="3">
    <source>
        <dbReference type="EMBL" id="SUY79019.1"/>
    </source>
</evidence>
<keyword evidence="4" id="KW-1185">Reference proteome</keyword>
<reference evidence="3 4" key="1">
    <citation type="submission" date="2018-06" db="EMBL/GenBank/DDBJ databases">
        <authorList>
            <consortium name="Pathogen Informatics"/>
            <person name="Doyle S."/>
        </authorList>
    </citation>
    <scope>NUCLEOTIDE SEQUENCE [LARGE SCALE GENOMIC DNA]</scope>
    <source>
        <strain evidence="3 4">NCTC10698</strain>
    </source>
</reference>
<dbReference type="InterPro" id="IPR027417">
    <property type="entry name" value="P-loop_NTPase"/>
</dbReference>
<dbReference type="GO" id="GO:0004519">
    <property type="term" value="F:endonuclease activity"/>
    <property type="evidence" value="ECO:0007669"/>
    <property type="project" value="InterPro"/>
</dbReference>
<dbReference type="InterPro" id="IPR046462">
    <property type="entry name" value="TerL_nuclease"/>
</dbReference>
<dbReference type="Gene3D" id="3.40.50.300">
    <property type="entry name" value="P-loop containing nucleotide triphosphate hydrolases"/>
    <property type="match status" value="1"/>
</dbReference>
<feature type="domain" description="Terminase large subunit-like endonuclease" evidence="2">
    <location>
        <begin position="273"/>
        <end position="552"/>
    </location>
</feature>
<comment type="caution">
    <text evidence="3">The sequence shown here is derived from an EMBL/GenBank/DDBJ whole genome shotgun (WGS) entry which is preliminary data.</text>
</comment>
<evidence type="ECO:0000259" key="1">
    <source>
        <dbReference type="Pfam" id="PF03354"/>
    </source>
</evidence>
<dbReference type="Pfam" id="PF20441">
    <property type="entry name" value="TerL_nuclease"/>
    <property type="match status" value="1"/>
</dbReference>
<protein>
    <submittedName>
        <fullName evidence="3">Phage terminase-like protein, large subunit</fullName>
    </submittedName>
</protein>
<proteinExistence type="predicted"/>
<evidence type="ECO:0000313" key="4">
    <source>
        <dbReference type="Proteomes" id="UP000255070"/>
    </source>
</evidence>
<accession>A0A8B4S6B0</accession>
<dbReference type="InterPro" id="IPR046461">
    <property type="entry name" value="TerL_ATPase"/>
</dbReference>
<evidence type="ECO:0000259" key="2">
    <source>
        <dbReference type="Pfam" id="PF20441"/>
    </source>
</evidence>
<dbReference type="AlphaFoldDB" id="A0A8B4S6B0"/>